<protein>
    <submittedName>
        <fullName evidence="1">Uncharacterized protein</fullName>
    </submittedName>
</protein>
<comment type="caution">
    <text evidence="1">The sequence shown here is derived from an EMBL/GenBank/DDBJ whole genome shotgun (WGS) entry which is preliminary data.</text>
</comment>
<reference evidence="1 2" key="1">
    <citation type="submission" date="2014-04" db="EMBL/GenBank/DDBJ databases">
        <title>Draft genome sequence of Bacillus azotoformans MEV2011, a (co-) denitrifying strain unable to grow in the presence of oxygen.</title>
        <authorList>
            <person name="Nielsen M."/>
            <person name="Schreiber L."/>
            <person name="Finster K."/>
            <person name="Schramm A."/>
        </authorList>
    </citation>
    <scope>NUCLEOTIDE SEQUENCE [LARGE SCALE GENOMIC DNA]</scope>
    <source>
        <strain evidence="1 2">MEV2011</strain>
    </source>
</reference>
<dbReference type="EMBL" id="JJRY01000033">
    <property type="protein sequence ID" value="KEF36183.1"/>
    <property type="molecule type" value="Genomic_DNA"/>
</dbReference>
<dbReference type="Proteomes" id="UP000027936">
    <property type="component" value="Unassembled WGS sequence"/>
</dbReference>
<gene>
    <name evidence="1" type="ORF">M670_04636</name>
</gene>
<name>A0A072NH27_SCHAZ</name>
<evidence type="ECO:0000313" key="2">
    <source>
        <dbReference type="Proteomes" id="UP000027936"/>
    </source>
</evidence>
<evidence type="ECO:0000313" key="1">
    <source>
        <dbReference type="EMBL" id="KEF36183.1"/>
    </source>
</evidence>
<proteinExistence type="predicted"/>
<organism evidence="1 2">
    <name type="scientific">Schinkia azotoformans MEV2011</name>
    <dbReference type="NCBI Taxonomy" id="1348973"/>
    <lineage>
        <taxon>Bacteria</taxon>
        <taxon>Bacillati</taxon>
        <taxon>Bacillota</taxon>
        <taxon>Bacilli</taxon>
        <taxon>Bacillales</taxon>
        <taxon>Bacillaceae</taxon>
        <taxon>Calidifontibacillus/Schinkia group</taxon>
        <taxon>Schinkia</taxon>
    </lineage>
</organism>
<sequence>MENIVPGVNIMDIRPTEDDIQLQDTLNNLNGKLIHITKELNRDTDETTMTLSRANLHERPPTIDGYVSPYVLQIHGKGRIGTSSAQYEQIPYEIYEIPLTNKLHTHVQPNHISIKTEDGTYTITYH</sequence>
<dbReference type="AlphaFoldDB" id="A0A072NH27"/>
<accession>A0A072NH27</accession>
<dbReference type="PATRIC" id="fig|1348973.3.peg.4505"/>
<dbReference type="Pfam" id="PF25846">
    <property type="entry name" value="YmzB"/>
    <property type="match status" value="1"/>
</dbReference>
<dbReference type="InterPro" id="IPR058926">
    <property type="entry name" value="YmzB-like"/>
</dbReference>